<gene>
    <name evidence="1" type="ORF">PoB_001306400</name>
</gene>
<sequence>MEVTDDLQSEVEDGMLNLASGKFVPVMTNCAALRDPEKTRSLGLPVLRGEIGDRKVDAMRDTSCESVVVRKQLVDASQLTDECCLQLRIDKTALLAEKAVMEK</sequence>
<keyword evidence="2" id="KW-1185">Reference proteome</keyword>
<protein>
    <submittedName>
        <fullName evidence="1">Uncharacterized protein</fullName>
    </submittedName>
</protein>
<proteinExistence type="predicted"/>
<dbReference type="EMBL" id="BLXT01001549">
    <property type="protein sequence ID" value="GFN86558.1"/>
    <property type="molecule type" value="Genomic_DNA"/>
</dbReference>
<evidence type="ECO:0000313" key="2">
    <source>
        <dbReference type="Proteomes" id="UP000735302"/>
    </source>
</evidence>
<reference evidence="1 2" key="1">
    <citation type="journal article" date="2021" name="Elife">
        <title>Chloroplast acquisition without the gene transfer in kleptoplastic sea slugs, Plakobranchus ocellatus.</title>
        <authorList>
            <person name="Maeda T."/>
            <person name="Takahashi S."/>
            <person name="Yoshida T."/>
            <person name="Shimamura S."/>
            <person name="Takaki Y."/>
            <person name="Nagai Y."/>
            <person name="Toyoda A."/>
            <person name="Suzuki Y."/>
            <person name="Arimoto A."/>
            <person name="Ishii H."/>
            <person name="Satoh N."/>
            <person name="Nishiyama T."/>
            <person name="Hasebe M."/>
            <person name="Maruyama T."/>
            <person name="Minagawa J."/>
            <person name="Obokata J."/>
            <person name="Shigenobu S."/>
        </authorList>
    </citation>
    <scope>NUCLEOTIDE SEQUENCE [LARGE SCALE GENOMIC DNA]</scope>
</reference>
<comment type="caution">
    <text evidence="1">The sequence shown here is derived from an EMBL/GenBank/DDBJ whole genome shotgun (WGS) entry which is preliminary data.</text>
</comment>
<organism evidence="1 2">
    <name type="scientific">Plakobranchus ocellatus</name>
    <dbReference type="NCBI Taxonomy" id="259542"/>
    <lineage>
        <taxon>Eukaryota</taxon>
        <taxon>Metazoa</taxon>
        <taxon>Spiralia</taxon>
        <taxon>Lophotrochozoa</taxon>
        <taxon>Mollusca</taxon>
        <taxon>Gastropoda</taxon>
        <taxon>Heterobranchia</taxon>
        <taxon>Euthyneura</taxon>
        <taxon>Panpulmonata</taxon>
        <taxon>Sacoglossa</taxon>
        <taxon>Placobranchoidea</taxon>
        <taxon>Plakobranchidae</taxon>
        <taxon>Plakobranchus</taxon>
    </lineage>
</organism>
<accession>A0AAV3YXU9</accession>
<name>A0AAV3YXU9_9GAST</name>
<dbReference type="Proteomes" id="UP000735302">
    <property type="component" value="Unassembled WGS sequence"/>
</dbReference>
<dbReference type="AlphaFoldDB" id="A0AAV3YXU9"/>
<evidence type="ECO:0000313" key="1">
    <source>
        <dbReference type="EMBL" id="GFN86558.1"/>
    </source>
</evidence>